<keyword evidence="3" id="KW-1185">Reference proteome</keyword>
<evidence type="ECO:0000313" key="3">
    <source>
        <dbReference type="Proteomes" id="UP000656042"/>
    </source>
</evidence>
<protein>
    <recommendedName>
        <fullName evidence="1">RmlD-like substrate binding domain-containing protein</fullName>
    </recommendedName>
</protein>
<feature type="domain" description="RmlD-like substrate binding" evidence="1">
    <location>
        <begin position="2"/>
        <end position="59"/>
    </location>
</feature>
<dbReference type="Pfam" id="PF04321">
    <property type="entry name" value="RmlD_sub_bind"/>
    <property type="match status" value="1"/>
</dbReference>
<dbReference type="EMBL" id="BMMX01000002">
    <property type="protein sequence ID" value="GGK78552.1"/>
    <property type="molecule type" value="Genomic_DNA"/>
</dbReference>
<name>A0A8J3BXZ8_9ACTN</name>
<sequence length="71" mass="8026">MFRLAGADLARVRPTSAAAYGHPVPLPDYSALAHDRWREIGAAPPRHWRPALREAMESFAEQMPGWTRDRS</sequence>
<reference evidence="2" key="2">
    <citation type="submission" date="2020-09" db="EMBL/GenBank/DDBJ databases">
        <authorList>
            <person name="Sun Q."/>
            <person name="Zhou Y."/>
        </authorList>
    </citation>
    <scope>NUCLEOTIDE SEQUENCE</scope>
    <source>
        <strain evidence="2">CGMCC 4.7299</strain>
    </source>
</reference>
<evidence type="ECO:0000259" key="1">
    <source>
        <dbReference type="Pfam" id="PF04321"/>
    </source>
</evidence>
<organism evidence="2 3">
    <name type="scientific">Mangrovihabitans endophyticus</name>
    <dbReference type="NCBI Taxonomy" id="1751298"/>
    <lineage>
        <taxon>Bacteria</taxon>
        <taxon>Bacillati</taxon>
        <taxon>Actinomycetota</taxon>
        <taxon>Actinomycetes</taxon>
        <taxon>Micromonosporales</taxon>
        <taxon>Micromonosporaceae</taxon>
        <taxon>Mangrovihabitans</taxon>
    </lineage>
</organism>
<reference evidence="2" key="1">
    <citation type="journal article" date="2014" name="Int. J. Syst. Evol. Microbiol.">
        <title>Complete genome sequence of Corynebacterium casei LMG S-19264T (=DSM 44701T), isolated from a smear-ripened cheese.</title>
        <authorList>
            <consortium name="US DOE Joint Genome Institute (JGI-PGF)"/>
            <person name="Walter F."/>
            <person name="Albersmeier A."/>
            <person name="Kalinowski J."/>
            <person name="Ruckert C."/>
        </authorList>
    </citation>
    <scope>NUCLEOTIDE SEQUENCE</scope>
    <source>
        <strain evidence="2">CGMCC 4.7299</strain>
    </source>
</reference>
<dbReference type="InterPro" id="IPR029903">
    <property type="entry name" value="RmlD-like-bd"/>
</dbReference>
<evidence type="ECO:0000313" key="2">
    <source>
        <dbReference type="EMBL" id="GGK78552.1"/>
    </source>
</evidence>
<proteinExistence type="predicted"/>
<comment type="caution">
    <text evidence="2">The sequence shown here is derived from an EMBL/GenBank/DDBJ whole genome shotgun (WGS) entry which is preliminary data.</text>
</comment>
<gene>
    <name evidence="2" type="ORF">GCM10012284_10560</name>
</gene>
<dbReference type="Proteomes" id="UP000656042">
    <property type="component" value="Unassembled WGS sequence"/>
</dbReference>
<accession>A0A8J3BXZ8</accession>
<dbReference type="AlphaFoldDB" id="A0A8J3BXZ8"/>